<keyword evidence="3" id="KW-1185">Reference proteome</keyword>
<name>A0A7K0EDT6_9BACT</name>
<dbReference type="RefSeq" id="WP_154172278.1">
    <property type="nucleotide sequence ID" value="NZ_WJXZ01000001.1"/>
</dbReference>
<comment type="caution">
    <text evidence="2">The sequence shown here is derived from an EMBL/GenBank/DDBJ whole genome shotgun (WGS) entry which is preliminary data.</text>
</comment>
<dbReference type="InterPro" id="IPR024775">
    <property type="entry name" value="DinB-like"/>
</dbReference>
<evidence type="ECO:0000313" key="3">
    <source>
        <dbReference type="Proteomes" id="UP000441754"/>
    </source>
</evidence>
<dbReference type="SUPFAM" id="SSF109854">
    <property type="entry name" value="DinB/YfiT-like putative metalloenzymes"/>
    <property type="match status" value="1"/>
</dbReference>
<dbReference type="InterPro" id="IPR034660">
    <property type="entry name" value="DinB/YfiT-like"/>
</dbReference>
<dbReference type="AlphaFoldDB" id="A0A7K0EDT6"/>
<dbReference type="Gene3D" id="1.20.120.450">
    <property type="entry name" value="dinb family like domain"/>
    <property type="match status" value="1"/>
</dbReference>
<proteinExistence type="predicted"/>
<evidence type="ECO:0000259" key="1">
    <source>
        <dbReference type="Pfam" id="PF12867"/>
    </source>
</evidence>
<accession>A0A7K0EDT6</accession>
<sequence>MKLIPIPLISVVTLLFCRLQTETKNIPDEQETTKQMNDWMRATQAFICSIPLLISLIVPQLSYCQSTRLWTQTDRQYLINNLERTKAEILKETKQLSVQQWSFKQDSTKWSIGQVLEHLGLYERIFAQEADIMLSTQPEPQLDRLSKPDSSYLAWMNDPSPHKAEWNAEPLGLMKGADNLTFFLFGRNRIIDFVRNTTYDLKSHFTFRWGEERRRSIHALMVVHFGHTDRHLRQIRRIKEQPDFPKQ</sequence>
<dbReference type="OrthoDB" id="9807923at2"/>
<organism evidence="2 3">
    <name type="scientific">Larkinella terrae</name>
    <dbReference type="NCBI Taxonomy" id="2025311"/>
    <lineage>
        <taxon>Bacteria</taxon>
        <taxon>Pseudomonadati</taxon>
        <taxon>Bacteroidota</taxon>
        <taxon>Cytophagia</taxon>
        <taxon>Cytophagales</taxon>
        <taxon>Spirosomataceae</taxon>
        <taxon>Larkinella</taxon>
    </lineage>
</organism>
<gene>
    <name evidence="2" type="ORF">GJJ30_01100</name>
</gene>
<evidence type="ECO:0000313" key="2">
    <source>
        <dbReference type="EMBL" id="MRS59872.1"/>
    </source>
</evidence>
<dbReference type="Pfam" id="PF12867">
    <property type="entry name" value="DinB_2"/>
    <property type="match status" value="1"/>
</dbReference>
<dbReference type="EMBL" id="WJXZ01000001">
    <property type="protein sequence ID" value="MRS59872.1"/>
    <property type="molecule type" value="Genomic_DNA"/>
</dbReference>
<reference evidence="2 3" key="1">
    <citation type="journal article" date="2018" name="Antonie Van Leeuwenhoek">
        <title>Larkinella terrae sp. nov., isolated from soil on Jeju Island, South Korea.</title>
        <authorList>
            <person name="Ten L.N."/>
            <person name="Jeon J."/>
            <person name="Park S.J."/>
            <person name="Park S."/>
            <person name="Lee S.Y."/>
            <person name="Kim M.K."/>
            <person name="Jung H.Y."/>
        </authorList>
    </citation>
    <scope>NUCLEOTIDE SEQUENCE [LARGE SCALE GENOMIC DNA]</scope>
    <source>
        <strain evidence="2 3">KCTC 52001</strain>
    </source>
</reference>
<feature type="domain" description="DinB-like" evidence="1">
    <location>
        <begin position="82"/>
        <end position="235"/>
    </location>
</feature>
<dbReference type="Proteomes" id="UP000441754">
    <property type="component" value="Unassembled WGS sequence"/>
</dbReference>
<protein>
    <submittedName>
        <fullName evidence="2">DinB family protein</fullName>
    </submittedName>
</protein>